<proteinExistence type="predicted"/>
<organism evidence="2">
    <name type="scientific">Alexandrium andersonii</name>
    <dbReference type="NCBI Taxonomy" id="327968"/>
    <lineage>
        <taxon>Eukaryota</taxon>
        <taxon>Sar</taxon>
        <taxon>Alveolata</taxon>
        <taxon>Dinophyceae</taxon>
        <taxon>Gonyaulacales</taxon>
        <taxon>Pyrocystaceae</taxon>
        <taxon>Alexandrium</taxon>
    </lineage>
</organism>
<keyword evidence="1" id="KW-0472">Membrane</keyword>
<dbReference type="AlphaFoldDB" id="A0A7S2MUE1"/>
<sequence length="512" mass="57217">MTNTSQLCDGGPPSRARLGGATRRIFVLIVARSLSVVADDIDDASGGWQDNSAQLGLLRSSLRGAAATRGLFAQEGELAFRTPGIVVPQPNDTISEEYWAQVNRAINRAGMQTSPPPSANDPMSTPTPEPWKKIFQASDSVNVLNARQADNALSSWEYATPQPWSETAELTDRAAKSVGVVPYDMQIGARIMYGLSSKNTGTPPPTQAFVDESFMAQCPMIMFTGALEIKPPRCNEIYGSWSDPATGRNILRWDDRKGGLFFGVDSIVTGQGSVKFAEFKEQFSLNENHFQLLNCMEVMRYKVQEKVIKVNHMAPMASSTIREHDISKSGQAFFYKYVISHTNGTAVGETTLFRMDQNEVNFTMYKGELSTGQVFATARRQGFWRQDQWRDCRHKKRSWVLEFPMANANFATIATVQDLRVAATATITLMAYRDEQMGADGFTHVGQGHLYFTLVKAFLYVLLAGILACTFWIVIVQVKLDKRLQWICFRLETVLLPKRPVHQRNPVLHPVY</sequence>
<accession>A0A7S2MUE1</accession>
<gene>
    <name evidence="2" type="ORF">AAND1436_LOCUS37416</name>
</gene>
<evidence type="ECO:0000256" key="1">
    <source>
        <dbReference type="SAM" id="Phobius"/>
    </source>
</evidence>
<dbReference type="EMBL" id="HBGQ01078277">
    <property type="protein sequence ID" value="CAD9503228.1"/>
    <property type="molecule type" value="Transcribed_RNA"/>
</dbReference>
<evidence type="ECO:0000313" key="2">
    <source>
        <dbReference type="EMBL" id="CAD9503228.1"/>
    </source>
</evidence>
<keyword evidence="1" id="KW-0812">Transmembrane</keyword>
<feature type="transmembrane region" description="Helical" evidence="1">
    <location>
        <begin position="457"/>
        <end position="476"/>
    </location>
</feature>
<protein>
    <submittedName>
        <fullName evidence="2">Uncharacterized protein</fullName>
    </submittedName>
</protein>
<keyword evidence="1" id="KW-1133">Transmembrane helix</keyword>
<name>A0A7S2MUE1_9DINO</name>
<reference evidence="2" key="1">
    <citation type="submission" date="2021-01" db="EMBL/GenBank/DDBJ databases">
        <authorList>
            <person name="Corre E."/>
            <person name="Pelletier E."/>
            <person name="Niang G."/>
            <person name="Scheremetjew M."/>
            <person name="Finn R."/>
            <person name="Kale V."/>
            <person name="Holt S."/>
            <person name="Cochrane G."/>
            <person name="Meng A."/>
            <person name="Brown T."/>
            <person name="Cohen L."/>
        </authorList>
    </citation>
    <scope>NUCLEOTIDE SEQUENCE</scope>
    <source>
        <strain evidence="2">CCMP2222</strain>
    </source>
</reference>